<dbReference type="Pfam" id="PF01843">
    <property type="entry name" value="DIL"/>
    <property type="match status" value="1"/>
</dbReference>
<evidence type="ECO:0000313" key="5">
    <source>
        <dbReference type="Proteomes" id="UP000316079"/>
    </source>
</evidence>
<evidence type="ECO:0000313" key="4">
    <source>
        <dbReference type="EMBL" id="TRY85017.1"/>
    </source>
</evidence>
<dbReference type="InterPro" id="IPR000159">
    <property type="entry name" value="RA_dom"/>
</dbReference>
<feature type="region of interest" description="Disordered" evidence="1">
    <location>
        <begin position="179"/>
        <end position="343"/>
    </location>
</feature>
<gene>
    <name evidence="4" type="ORF">DNTS_016188</name>
</gene>
<dbReference type="PANTHER" id="PTHR16027">
    <property type="entry name" value="DILUTE DOMAIN-CONTAINING PROTEIN YPR089W"/>
    <property type="match status" value="1"/>
</dbReference>
<dbReference type="GO" id="GO:0007165">
    <property type="term" value="P:signal transduction"/>
    <property type="evidence" value="ECO:0007669"/>
    <property type="project" value="InterPro"/>
</dbReference>
<evidence type="ECO:0000256" key="1">
    <source>
        <dbReference type="SAM" id="MobiDB-lite"/>
    </source>
</evidence>
<dbReference type="Gene3D" id="2.60.200.20">
    <property type="match status" value="1"/>
</dbReference>
<evidence type="ECO:0000259" key="2">
    <source>
        <dbReference type="PROSITE" id="PS50200"/>
    </source>
</evidence>
<dbReference type="PROSITE" id="PS50200">
    <property type="entry name" value="RA"/>
    <property type="match status" value="1"/>
</dbReference>
<dbReference type="PROSITE" id="PS51126">
    <property type="entry name" value="DILUTE"/>
    <property type="match status" value="1"/>
</dbReference>
<dbReference type="GO" id="GO:0051020">
    <property type="term" value="F:GTPase binding"/>
    <property type="evidence" value="ECO:0007669"/>
    <property type="project" value="TreeGrafter"/>
</dbReference>
<sequence>MGGKNSVCSRLGLTQLRCRPSSSGFAGGAGTCSRGKLTLRRPQHPRLPALFSGGAPEPGAMNADPDDSSELSSHITAPGILKVFGPDICEGANYKSVLATRRSSARELVKEALSRYSLSKAHDAGEFVLCEVIGSVSECGWRTECVRLVSDHEKPLLIQSLWKPREGFARRFEIQRKTSLEEKQTREQDTETAGINAQARRLQKSRSRGKSVPADARFRHSRFKSLSETQLTDPDAGSDSHKEPHLDQSPYRPRDLHPNPDPKQTEADSKECAELHPNQNPDSKPRIDQDQDSDTKEETDPEHNPDPDINPDLQSSLGPKKDPDSSQINDSNPDPEIQTCRDSECEPEQLNWIHPPDDCPYLLLLQGYNHRQVPAFCGQSPVFEDPVLYALTSRCTVFGRQPEHTQGAAVQSVCLWAPDLLPCHCSVHREDATDPSSRFLLSALGSAKVKLNGAAVDPDVRLLSGDILALGDHYLFMYKEPWSPGSPLLCSRCSLLERRVGFRDLQGAPLTLEYEPEQESRLLELIFSSEGHSHPLTPGFLVCLCVQRSVIRFSRADLRRLLLKSAAWTQSSICEKAEDLAALPPETSDLELMEALEPMMRWMSNSIQIHHFIQEELPKLLNVVCQEREEQEEERIALLSAREEALLVHEELLMFSFQQCVYYLTKALYALLPAVLDTHSAPVAASGEDSVPLDLQRLIHMFLNTLQKLRDAGVHPQIRTQLFSFLFFFINALLFNQLMERGPEKLRNPSPGVLLCPGSTGGFFCYSSAVQIQLNLDLLLDWTL</sequence>
<protein>
    <recommendedName>
        <fullName evidence="6">Ras-associating domain-containing protein</fullName>
    </recommendedName>
</protein>
<dbReference type="SUPFAM" id="SSF54236">
    <property type="entry name" value="Ubiquitin-like"/>
    <property type="match status" value="1"/>
</dbReference>
<dbReference type="InterPro" id="IPR052072">
    <property type="entry name" value="Vascular_dev_regulator"/>
</dbReference>
<dbReference type="AlphaFoldDB" id="A0A553Q529"/>
<feature type="compositionally biased region" description="Basic and acidic residues" evidence="1">
    <location>
        <begin position="238"/>
        <end position="274"/>
    </location>
</feature>
<feature type="compositionally biased region" description="Basic and acidic residues" evidence="1">
    <location>
        <begin position="179"/>
        <end position="189"/>
    </location>
</feature>
<keyword evidence="5" id="KW-1185">Reference proteome</keyword>
<dbReference type="GO" id="GO:0001525">
    <property type="term" value="P:angiogenesis"/>
    <property type="evidence" value="ECO:0007669"/>
    <property type="project" value="TreeGrafter"/>
</dbReference>
<dbReference type="STRING" id="623744.A0A553Q529"/>
<evidence type="ECO:0000259" key="3">
    <source>
        <dbReference type="PROSITE" id="PS51126"/>
    </source>
</evidence>
<evidence type="ECO:0008006" key="6">
    <source>
        <dbReference type="Google" id="ProtNLM"/>
    </source>
</evidence>
<dbReference type="Proteomes" id="UP000316079">
    <property type="component" value="Unassembled WGS sequence"/>
</dbReference>
<dbReference type="PANTHER" id="PTHR16027:SF4">
    <property type="entry name" value="RAS-INTERACTING PROTEIN 1"/>
    <property type="match status" value="1"/>
</dbReference>
<feature type="non-terminal residue" evidence="4">
    <location>
        <position position="784"/>
    </location>
</feature>
<comment type="caution">
    <text evidence="4">The sequence shown here is derived from an EMBL/GenBank/DDBJ whole genome shotgun (WGS) entry which is preliminary data.</text>
</comment>
<proteinExistence type="predicted"/>
<feature type="domain" description="Dilute" evidence="3">
    <location>
        <begin position="590"/>
        <end position="784"/>
    </location>
</feature>
<feature type="region of interest" description="Disordered" evidence="1">
    <location>
        <begin position="48"/>
        <end position="71"/>
    </location>
</feature>
<dbReference type="GO" id="GO:0035024">
    <property type="term" value="P:negative regulation of Rho protein signal transduction"/>
    <property type="evidence" value="ECO:0007669"/>
    <property type="project" value="TreeGrafter"/>
</dbReference>
<organism evidence="4 5">
    <name type="scientific">Danionella cerebrum</name>
    <dbReference type="NCBI Taxonomy" id="2873325"/>
    <lineage>
        <taxon>Eukaryota</taxon>
        <taxon>Metazoa</taxon>
        <taxon>Chordata</taxon>
        <taxon>Craniata</taxon>
        <taxon>Vertebrata</taxon>
        <taxon>Euteleostomi</taxon>
        <taxon>Actinopterygii</taxon>
        <taxon>Neopterygii</taxon>
        <taxon>Teleostei</taxon>
        <taxon>Ostariophysi</taxon>
        <taxon>Cypriniformes</taxon>
        <taxon>Danionidae</taxon>
        <taxon>Danioninae</taxon>
        <taxon>Danionella</taxon>
    </lineage>
</organism>
<dbReference type="SMART" id="SM00314">
    <property type="entry name" value="RA"/>
    <property type="match status" value="1"/>
</dbReference>
<dbReference type="SUPFAM" id="SSF49879">
    <property type="entry name" value="SMAD/FHA domain"/>
    <property type="match status" value="1"/>
</dbReference>
<dbReference type="OrthoDB" id="3908708at2759"/>
<dbReference type="EMBL" id="SRMA01026331">
    <property type="protein sequence ID" value="TRY85017.1"/>
    <property type="molecule type" value="Genomic_DNA"/>
</dbReference>
<dbReference type="Gene3D" id="3.10.20.90">
    <property type="entry name" value="Phosphatidylinositol 3-kinase Catalytic Subunit, Chain A, domain 1"/>
    <property type="match status" value="1"/>
</dbReference>
<feature type="compositionally biased region" description="Basic and acidic residues" evidence="1">
    <location>
        <begin position="283"/>
        <end position="306"/>
    </location>
</feature>
<reference evidence="4 5" key="1">
    <citation type="journal article" date="2019" name="Sci. Data">
        <title>Hybrid genome assembly and annotation of Danionella translucida.</title>
        <authorList>
            <person name="Kadobianskyi M."/>
            <person name="Schulze L."/>
            <person name="Schuelke M."/>
            <person name="Judkewitz B."/>
        </authorList>
    </citation>
    <scope>NUCLEOTIDE SEQUENCE [LARGE SCALE GENOMIC DNA]</scope>
    <source>
        <strain evidence="4 5">Bolton</strain>
    </source>
</reference>
<feature type="domain" description="Ras-associating" evidence="2">
    <location>
        <begin position="77"/>
        <end position="179"/>
    </location>
</feature>
<dbReference type="CDD" id="cd17116">
    <property type="entry name" value="RA_Radil_like"/>
    <property type="match status" value="1"/>
</dbReference>
<dbReference type="Pfam" id="PF00788">
    <property type="entry name" value="RA"/>
    <property type="match status" value="1"/>
</dbReference>
<dbReference type="InterPro" id="IPR029071">
    <property type="entry name" value="Ubiquitin-like_domsf"/>
</dbReference>
<accession>A0A553Q529</accession>
<dbReference type="InterPro" id="IPR002710">
    <property type="entry name" value="Dilute_dom"/>
</dbReference>
<dbReference type="InterPro" id="IPR008984">
    <property type="entry name" value="SMAD_FHA_dom_sf"/>
</dbReference>
<name>A0A553Q529_9TELE</name>
<dbReference type="GO" id="GO:0005911">
    <property type="term" value="C:cell-cell junction"/>
    <property type="evidence" value="ECO:0007669"/>
    <property type="project" value="TreeGrafter"/>
</dbReference>